<dbReference type="AlphaFoldDB" id="A0A5J9VYN9"/>
<feature type="region of interest" description="Disordered" evidence="1">
    <location>
        <begin position="22"/>
        <end position="66"/>
    </location>
</feature>
<name>A0A5J9VYN9_9POAL</name>
<feature type="compositionally biased region" description="Polar residues" evidence="1">
    <location>
        <begin position="27"/>
        <end position="39"/>
    </location>
</feature>
<organism evidence="2 3">
    <name type="scientific">Eragrostis curvula</name>
    <name type="common">weeping love grass</name>
    <dbReference type="NCBI Taxonomy" id="38414"/>
    <lineage>
        <taxon>Eukaryota</taxon>
        <taxon>Viridiplantae</taxon>
        <taxon>Streptophyta</taxon>
        <taxon>Embryophyta</taxon>
        <taxon>Tracheophyta</taxon>
        <taxon>Spermatophyta</taxon>
        <taxon>Magnoliopsida</taxon>
        <taxon>Liliopsida</taxon>
        <taxon>Poales</taxon>
        <taxon>Poaceae</taxon>
        <taxon>PACMAD clade</taxon>
        <taxon>Chloridoideae</taxon>
        <taxon>Eragrostideae</taxon>
        <taxon>Eragrostidinae</taxon>
        <taxon>Eragrostis</taxon>
    </lineage>
</organism>
<evidence type="ECO:0000313" key="2">
    <source>
        <dbReference type="EMBL" id="TVU40464.1"/>
    </source>
</evidence>
<accession>A0A5J9VYN9</accession>
<gene>
    <name evidence="2" type="ORF">EJB05_13930</name>
</gene>
<dbReference type="Proteomes" id="UP000324897">
    <property type="component" value="Chromosome 4"/>
</dbReference>
<feature type="compositionally biased region" description="Low complexity" evidence="1">
    <location>
        <begin position="149"/>
        <end position="160"/>
    </location>
</feature>
<feature type="non-terminal residue" evidence="2">
    <location>
        <position position="1"/>
    </location>
</feature>
<comment type="caution">
    <text evidence="2">The sequence shown here is derived from an EMBL/GenBank/DDBJ whole genome shotgun (WGS) entry which is preliminary data.</text>
</comment>
<keyword evidence="3" id="KW-1185">Reference proteome</keyword>
<protein>
    <submittedName>
        <fullName evidence="2">Uncharacterized protein</fullName>
    </submittedName>
</protein>
<sequence length="232" mass="23633">MARLASPKVYLMPSFCKLGHRGEETASPISSGGPWNQTEIRPGEDASGRHDDAEKSQVERDGGGAVEAGNLEGGIFLIYFVGASMVLDDELAGEAARGGAEAVGDGLEGGVLGPDEEVAEGSFVGGERGGDEVGRRGEAEAQLREEGPHAAPAAGQDAGPTAGGGGVEAEQDENKGVVWKRAEVVLAGAGGVAGRLGAHADGDLPTALDIIKLSFTSSLYWYAEPMTISLST</sequence>
<proteinExistence type="predicted"/>
<feature type="compositionally biased region" description="Basic and acidic residues" evidence="1">
    <location>
        <begin position="128"/>
        <end position="148"/>
    </location>
</feature>
<feature type="compositionally biased region" description="Basic and acidic residues" evidence="1">
    <location>
        <begin position="41"/>
        <end position="62"/>
    </location>
</feature>
<evidence type="ECO:0000256" key="1">
    <source>
        <dbReference type="SAM" id="MobiDB-lite"/>
    </source>
</evidence>
<dbReference type="Gramene" id="TVU40464">
    <property type="protein sequence ID" value="TVU40464"/>
    <property type="gene ID" value="EJB05_13930"/>
</dbReference>
<feature type="region of interest" description="Disordered" evidence="1">
    <location>
        <begin position="115"/>
        <end position="172"/>
    </location>
</feature>
<evidence type="ECO:0000313" key="3">
    <source>
        <dbReference type="Proteomes" id="UP000324897"/>
    </source>
</evidence>
<reference evidence="2 3" key="1">
    <citation type="journal article" date="2019" name="Sci. Rep.">
        <title>A high-quality genome of Eragrostis curvula grass provides insights into Poaceae evolution and supports new strategies to enhance forage quality.</title>
        <authorList>
            <person name="Carballo J."/>
            <person name="Santos B.A.C.M."/>
            <person name="Zappacosta D."/>
            <person name="Garbus I."/>
            <person name="Selva J.P."/>
            <person name="Gallo C.A."/>
            <person name="Diaz A."/>
            <person name="Albertini E."/>
            <person name="Caccamo M."/>
            <person name="Echenique V."/>
        </authorList>
    </citation>
    <scope>NUCLEOTIDE SEQUENCE [LARGE SCALE GENOMIC DNA]</scope>
    <source>
        <strain evidence="3">cv. Victoria</strain>
        <tissue evidence="2">Leaf</tissue>
    </source>
</reference>
<dbReference type="EMBL" id="RWGY01000007">
    <property type="protein sequence ID" value="TVU40464.1"/>
    <property type="molecule type" value="Genomic_DNA"/>
</dbReference>